<dbReference type="Pfam" id="PF21834">
    <property type="entry name" value="DUF6894"/>
    <property type="match status" value="1"/>
</dbReference>
<evidence type="ECO:0000313" key="3">
    <source>
        <dbReference type="Proteomes" id="UP000039660"/>
    </source>
</evidence>
<dbReference type="RefSeq" id="WP_046635888.1">
    <property type="nucleotide sequence ID" value="NZ_CCRK01000006.1"/>
</dbReference>
<organism evidence="2 3">
    <name type="scientific">Neorhizobium galegae bv. officinalis</name>
    <dbReference type="NCBI Taxonomy" id="323656"/>
    <lineage>
        <taxon>Bacteria</taxon>
        <taxon>Pseudomonadati</taxon>
        <taxon>Pseudomonadota</taxon>
        <taxon>Alphaproteobacteria</taxon>
        <taxon>Hyphomicrobiales</taxon>
        <taxon>Rhizobiaceae</taxon>
        <taxon>Rhizobium/Agrobacterium group</taxon>
        <taxon>Neorhizobium</taxon>
    </lineage>
</organism>
<reference evidence="2 3" key="1">
    <citation type="submission" date="2014-08" db="EMBL/GenBank/DDBJ databases">
        <authorList>
            <person name="Chen Y.-H."/>
        </authorList>
    </citation>
    <scope>NUCLEOTIDE SEQUENCE [LARGE SCALE GENOMIC DNA]</scope>
</reference>
<dbReference type="InterPro" id="IPR054189">
    <property type="entry name" value="DUF6894"/>
</dbReference>
<feature type="domain" description="DUF6894" evidence="1">
    <location>
        <begin position="4"/>
        <end position="72"/>
    </location>
</feature>
<dbReference type="EMBL" id="CCRK01000006">
    <property type="protein sequence ID" value="CDZ49723.1"/>
    <property type="molecule type" value="Genomic_DNA"/>
</dbReference>
<dbReference type="AlphaFoldDB" id="A0A0T7GR08"/>
<protein>
    <recommendedName>
        <fullName evidence="1">DUF6894 domain-containing protein</fullName>
    </recommendedName>
</protein>
<sequence length="91" mass="9405">MPKFFLHLNYLSALVIDDPDGSDLPDLQAATTEATQGIRDLAADCLRGGGQFALRSIRVCDATGGLLSEVTVRQALAGIIPSGAVEPPPAG</sequence>
<dbReference type="Proteomes" id="UP000039660">
    <property type="component" value="Unassembled WGS sequence"/>
</dbReference>
<gene>
    <name evidence="2" type="ORF">NGAL_HAMBI1189_30880</name>
</gene>
<evidence type="ECO:0000313" key="2">
    <source>
        <dbReference type="EMBL" id="CDZ49723.1"/>
    </source>
</evidence>
<name>A0A0T7GR08_NEOGA</name>
<proteinExistence type="predicted"/>
<evidence type="ECO:0000259" key="1">
    <source>
        <dbReference type="Pfam" id="PF21834"/>
    </source>
</evidence>
<accession>A0A0T7GR08</accession>